<dbReference type="Pfam" id="PF25876">
    <property type="entry name" value="HH_MFP_RND"/>
    <property type="match status" value="1"/>
</dbReference>
<feature type="domain" description="Multidrug resistance protein MdtA-like beta-barrel" evidence="8">
    <location>
        <begin position="269"/>
        <end position="353"/>
    </location>
</feature>
<dbReference type="NCBIfam" id="TIGR01730">
    <property type="entry name" value="RND_mfp"/>
    <property type="match status" value="1"/>
</dbReference>
<evidence type="ECO:0000256" key="5">
    <source>
        <dbReference type="SAM" id="SignalP"/>
    </source>
</evidence>
<dbReference type="RefSeq" id="WP_406697369.1">
    <property type="nucleotide sequence ID" value="NZ_CP155447.1"/>
</dbReference>
<dbReference type="Gene3D" id="2.40.30.170">
    <property type="match status" value="1"/>
</dbReference>
<gene>
    <name evidence="10" type="ORF">V5E97_00815</name>
</gene>
<evidence type="ECO:0000259" key="8">
    <source>
        <dbReference type="Pfam" id="PF25944"/>
    </source>
</evidence>
<dbReference type="Gene3D" id="1.10.287.470">
    <property type="entry name" value="Helix hairpin bin"/>
    <property type="match status" value="2"/>
</dbReference>
<feature type="region of interest" description="Disordered" evidence="4">
    <location>
        <begin position="430"/>
        <end position="500"/>
    </location>
</feature>
<keyword evidence="5" id="KW-0732">Signal</keyword>
<accession>A0AAU7CGK1</accession>
<dbReference type="PROSITE" id="PS51257">
    <property type="entry name" value="PROKAR_LIPOPROTEIN"/>
    <property type="match status" value="1"/>
</dbReference>
<sequence length="500" mass="53426">MQPYRPRPVLQMNRVAVCLAAAVASLATVGCRKPTVQAVPPPPRVGVIKSYRMTVPVLATPNGTTRALQEVTIRARVRGFLTELHFQEGDSVKKGQLLFVIDEEQYKVALESAQATQAEAAADLKKAEVSKVREVAAAQLALSRAQLLLSQLQERRARTLLARNAGSREELDKAEADRQRWEAQVEADDANYQQAKADYDVGIAAAQARGKSAQAAVRDAELNLGYCRMSAPIDGRIGEAKIKVGNLVGPDSTGGGSFTELATIQQLDPMGVDIQVSSRYLERATELTRKGLTVRLFRPGLHGQQEHSEKGVCYFIDNTIAPTTSTFLSKARVANPQGALLPGEYVKLQLVVDQLENAVVVPAQAVMETEAGPVVYFVDEQSKVAVQSVEAAQTYEGLRVILAGLEADVPVIVEGLQLIRPGMTVQAQPAVLPRSSRAPSEDLSPIPAPKGDAAKAGVKGHSSRPVVQPGGPRSAVVEALESRQADRPPAPAADAGDAPK</sequence>
<dbReference type="AlphaFoldDB" id="A0AAU7CGK1"/>
<evidence type="ECO:0000259" key="6">
    <source>
        <dbReference type="Pfam" id="PF25876"/>
    </source>
</evidence>
<dbReference type="GO" id="GO:0005886">
    <property type="term" value="C:plasma membrane"/>
    <property type="evidence" value="ECO:0007669"/>
    <property type="project" value="TreeGrafter"/>
</dbReference>
<feature type="domain" description="Multidrug resistance protein MdtA-like C-terminal permuted SH3" evidence="9">
    <location>
        <begin position="357"/>
        <end position="417"/>
    </location>
</feature>
<feature type="domain" description="Multidrug resistance protein MdtA-like alpha-helical hairpin" evidence="6">
    <location>
        <begin position="135"/>
        <end position="198"/>
    </location>
</feature>
<dbReference type="EMBL" id="CP155447">
    <property type="protein sequence ID" value="XBH04583.1"/>
    <property type="molecule type" value="Genomic_DNA"/>
</dbReference>
<dbReference type="PANTHER" id="PTHR30158">
    <property type="entry name" value="ACRA/E-RELATED COMPONENT OF DRUG EFFLUX TRANSPORTER"/>
    <property type="match status" value="1"/>
</dbReference>
<feature type="domain" description="Multidrug resistance protein MdtA-like barrel-sandwich hybrid" evidence="7">
    <location>
        <begin position="70"/>
        <end position="248"/>
    </location>
</feature>
<dbReference type="Pfam" id="PF25917">
    <property type="entry name" value="BSH_RND"/>
    <property type="match status" value="1"/>
</dbReference>
<dbReference type="InterPro" id="IPR058626">
    <property type="entry name" value="MdtA-like_b-barrel"/>
</dbReference>
<evidence type="ECO:0000256" key="4">
    <source>
        <dbReference type="SAM" id="MobiDB-lite"/>
    </source>
</evidence>
<protein>
    <submittedName>
        <fullName evidence="10">Efflux RND transporter periplasmic adaptor subunit</fullName>
    </submittedName>
</protein>
<organism evidence="10">
    <name type="scientific">Singulisphaera sp. Ch08</name>
    <dbReference type="NCBI Taxonomy" id="3120278"/>
    <lineage>
        <taxon>Bacteria</taxon>
        <taxon>Pseudomonadati</taxon>
        <taxon>Planctomycetota</taxon>
        <taxon>Planctomycetia</taxon>
        <taxon>Isosphaerales</taxon>
        <taxon>Isosphaeraceae</taxon>
        <taxon>Singulisphaera</taxon>
    </lineage>
</organism>
<name>A0AAU7CGK1_9BACT</name>
<dbReference type="InterPro" id="IPR058624">
    <property type="entry name" value="MdtA-like_HH"/>
</dbReference>
<evidence type="ECO:0000256" key="3">
    <source>
        <dbReference type="SAM" id="Coils"/>
    </source>
</evidence>
<dbReference type="InterPro" id="IPR006143">
    <property type="entry name" value="RND_pump_MFP"/>
</dbReference>
<dbReference type="Gene3D" id="2.40.50.100">
    <property type="match status" value="2"/>
</dbReference>
<evidence type="ECO:0000256" key="1">
    <source>
        <dbReference type="ARBA" id="ARBA00004196"/>
    </source>
</evidence>
<proteinExistence type="inferred from homology"/>
<evidence type="ECO:0000259" key="7">
    <source>
        <dbReference type="Pfam" id="PF25917"/>
    </source>
</evidence>
<feature type="signal peptide" evidence="5">
    <location>
        <begin position="1"/>
        <end position="27"/>
    </location>
</feature>
<feature type="chain" id="PRO_5043840095" evidence="5">
    <location>
        <begin position="28"/>
        <end position="500"/>
    </location>
</feature>
<dbReference type="SUPFAM" id="SSF111369">
    <property type="entry name" value="HlyD-like secretion proteins"/>
    <property type="match status" value="3"/>
</dbReference>
<feature type="coiled-coil region" evidence="3">
    <location>
        <begin position="110"/>
        <end position="198"/>
    </location>
</feature>
<comment type="subcellular location">
    <subcellularLocation>
        <location evidence="1">Cell envelope</location>
    </subcellularLocation>
</comment>
<dbReference type="Pfam" id="PF25967">
    <property type="entry name" value="RND-MFP_C"/>
    <property type="match status" value="1"/>
</dbReference>
<evidence type="ECO:0000259" key="9">
    <source>
        <dbReference type="Pfam" id="PF25967"/>
    </source>
</evidence>
<evidence type="ECO:0000313" key="10">
    <source>
        <dbReference type="EMBL" id="XBH04583.1"/>
    </source>
</evidence>
<comment type="similarity">
    <text evidence="2">Belongs to the membrane fusion protein (MFP) (TC 8.A.1) family.</text>
</comment>
<dbReference type="GO" id="GO:0046677">
    <property type="term" value="P:response to antibiotic"/>
    <property type="evidence" value="ECO:0007669"/>
    <property type="project" value="TreeGrafter"/>
</dbReference>
<dbReference type="GO" id="GO:0022857">
    <property type="term" value="F:transmembrane transporter activity"/>
    <property type="evidence" value="ECO:0007669"/>
    <property type="project" value="InterPro"/>
</dbReference>
<dbReference type="Gene3D" id="2.40.420.20">
    <property type="match status" value="1"/>
</dbReference>
<dbReference type="Pfam" id="PF25944">
    <property type="entry name" value="Beta-barrel_RND"/>
    <property type="match status" value="1"/>
</dbReference>
<dbReference type="InterPro" id="IPR058627">
    <property type="entry name" value="MdtA-like_C"/>
</dbReference>
<reference evidence="10" key="1">
    <citation type="submission" date="2024-05" db="EMBL/GenBank/DDBJ databases">
        <title>Planctomycetes of the genus Singulisphaera possess chitinolytic capabilities.</title>
        <authorList>
            <person name="Ivanova A."/>
        </authorList>
    </citation>
    <scope>NUCLEOTIDE SEQUENCE</scope>
    <source>
        <strain evidence="10">Ch08T</strain>
    </source>
</reference>
<evidence type="ECO:0000256" key="2">
    <source>
        <dbReference type="ARBA" id="ARBA00009477"/>
    </source>
</evidence>
<keyword evidence="3" id="KW-0175">Coiled coil</keyword>
<dbReference type="InterPro" id="IPR058625">
    <property type="entry name" value="MdtA-like_BSH"/>
</dbReference>